<protein>
    <submittedName>
        <fullName evidence="2">LysM domain-containing protein</fullName>
    </submittedName>
</protein>
<dbReference type="OrthoDB" id="1716479at2"/>
<evidence type="ECO:0000313" key="3">
    <source>
        <dbReference type="Proteomes" id="UP000253490"/>
    </source>
</evidence>
<dbReference type="RefSeq" id="WP_113920104.1">
    <property type="nucleotide sequence ID" value="NZ_QNRX01000005.1"/>
</dbReference>
<feature type="domain" description="LysM" evidence="1">
    <location>
        <begin position="47"/>
        <end position="97"/>
    </location>
</feature>
<name>A0A366I9Q3_9FIRM</name>
<organism evidence="2 3">
    <name type="scientific">Alkalibaculum bacchi</name>
    <dbReference type="NCBI Taxonomy" id="645887"/>
    <lineage>
        <taxon>Bacteria</taxon>
        <taxon>Bacillati</taxon>
        <taxon>Bacillota</taxon>
        <taxon>Clostridia</taxon>
        <taxon>Eubacteriales</taxon>
        <taxon>Eubacteriaceae</taxon>
        <taxon>Alkalibaculum</taxon>
    </lineage>
</organism>
<evidence type="ECO:0000259" key="1">
    <source>
        <dbReference type="PROSITE" id="PS51782"/>
    </source>
</evidence>
<dbReference type="Proteomes" id="UP000253490">
    <property type="component" value="Unassembled WGS sequence"/>
</dbReference>
<reference evidence="2 3" key="1">
    <citation type="submission" date="2018-06" db="EMBL/GenBank/DDBJ databases">
        <title>Genomic Encyclopedia of Type Strains, Phase IV (KMG-IV): sequencing the most valuable type-strain genomes for metagenomic binning, comparative biology and taxonomic classification.</title>
        <authorList>
            <person name="Goeker M."/>
        </authorList>
    </citation>
    <scope>NUCLEOTIDE SEQUENCE [LARGE SCALE GENOMIC DNA]</scope>
    <source>
        <strain evidence="2 3">DSM 22112</strain>
    </source>
</reference>
<dbReference type="SMART" id="SM00257">
    <property type="entry name" value="LysM"/>
    <property type="match status" value="1"/>
</dbReference>
<gene>
    <name evidence="2" type="ORF">DES36_10550</name>
</gene>
<dbReference type="Pfam" id="PF01476">
    <property type="entry name" value="LysM"/>
    <property type="match status" value="1"/>
</dbReference>
<comment type="caution">
    <text evidence="2">The sequence shown here is derived from an EMBL/GenBank/DDBJ whole genome shotgun (WGS) entry which is preliminary data.</text>
</comment>
<dbReference type="SUPFAM" id="SSF54106">
    <property type="entry name" value="LysM domain"/>
    <property type="match status" value="1"/>
</dbReference>
<sequence>MNFNGKIIRIVNKRRFTLALFLLFVSFLCAFMLMFNAVSGEEKIIYKDYVVVKGDTVWKIADINTGNDRDVREIVYEIVKVNNIKNQTIYPGQTIQVPTQE</sequence>
<dbReference type="PROSITE" id="PS51782">
    <property type="entry name" value="LYSM"/>
    <property type="match status" value="1"/>
</dbReference>
<dbReference type="InterPro" id="IPR036779">
    <property type="entry name" value="LysM_dom_sf"/>
</dbReference>
<keyword evidence="3" id="KW-1185">Reference proteome</keyword>
<dbReference type="CDD" id="cd00118">
    <property type="entry name" value="LysM"/>
    <property type="match status" value="1"/>
</dbReference>
<evidence type="ECO:0000313" key="2">
    <source>
        <dbReference type="EMBL" id="RBP66671.1"/>
    </source>
</evidence>
<dbReference type="Gene3D" id="3.10.350.10">
    <property type="entry name" value="LysM domain"/>
    <property type="match status" value="1"/>
</dbReference>
<proteinExistence type="predicted"/>
<dbReference type="InterPro" id="IPR018392">
    <property type="entry name" value="LysM"/>
</dbReference>
<accession>A0A366I9Q3</accession>
<dbReference type="AlphaFoldDB" id="A0A366I9Q3"/>
<dbReference type="EMBL" id="QNRX01000005">
    <property type="protein sequence ID" value="RBP66671.1"/>
    <property type="molecule type" value="Genomic_DNA"/>
</dbReference>